<dbReference type="EMBL" id="WTYM01000045">
    <property type="protein sequence ID" value="MXO60129.1"/>
    <property type="molecule type" value="Genomic_DNA"/>
</dbReference>
<organism evidence="2 3">
    <name type="scientific">Croceibacterium salegens</name>
    <dbReference type="NCBI Taxonomy" id="1737568"/>
    <lineage>
        <taxon>Bacteria</taxon>
        <taxon>Pseudomonadati</taxon>
        <taxon>Pseudomonadota</taxon>
        <taxon>Alphaproteobacteria</taxon>
        <taxon>Sphingomonadales</taxon>
        <taxon>Erythrobacteraceae</taxon>
        <taxon>Croceibacterium</taxon>
    </lineage>
</organism>
<dbReference type="Pfam" id="PF05960">
    <property type="entry name" value="DUF885"/>
    <property type="match status" value="1"/>
</dbReference>
<feature type="chain" id="PRO_5026013138" evidence="1">
    <location>
        <begin position="21"/>
        <end position="602"/>
    </location>
</feature>
<dbReference type="InterPro" id="IPR010281">
    <property type="entry name" value="DUF885"/>
</dbReference>
<dbReference type="Proteomes" id="UP000433652">
    <property type="component" value="Unassembled WGS sequence"/>
</dbReference>
<accession>A0A6I4SXQ6</accession>
<gene>
    <name evidence="2" type="ORF">GRI89_11325</name>
</gene>
<keyword evidence="3" id="KW-1185">Reference proteome</keyword>
<sequence>MKPFLSAALLASTILLGACATTVGSEPAQSVAASPHEALFAAFAAADEADLKLNPLDALSRGDMRYAEHFGDYDSDAYYSAQKQNAETNIEALHRLDRDALSPTDKIAYDVFAWNQQRTLDSLADDILPLTEVRPVNHYASWQVYYPTIASGQGSAPFATLEDYEENLKRNAEYVAWVDRAIGRMREGLASGVVESRMTIDRTIEQLDAQLAAPIEDSPFYGPVGQFPEDFSAADRERLTAEYRANVGTIFAAYKRLEDFLKQDYQPKARQDVGLWAMKGGDRLYPQLIERYTTLPLDPEEVHQTGLKEVARILDAMRETQKELGFEGTLQEYFTWLRTDPRFKRKTAQEKIDAFNRISKMVDAKAPEYFAHLPKLPLEVRPVEPFREKYAAEGSYNEGSPDGSRPGIFYYSTYDLPARTTPNEITLYMHEAAPGHHFQISLAMENTALPNFIRFGGNTAFVEGWALYAETLGYPMGFYADPAARFGTLNDEMLRALRLVVDTGIHAKGWTREQAIQYMTDNSALGLEDIRAEVERYIAIPGQALAYKTGALTIQRLRAKAEKELGERFDIREFHDQVLNTGALPLPILEQKIDDWIAAKKG</sequence>
<proteinExistence type="predicted"/>
<evidence type="ECO:0000256" key="1">
    <source>
        <dbReference type="SAM" id="SignalP"/>
    </source>
</evidence>
<dbReference type="PANTHER" id="PTHR33361">
    <property type="entry name" value="GLR0591 PROTEIN"/>
    <property type="match status" value="1"/>
</dbReference>
<dbReference type="AlphaFoldDB" id="A0A6I4SXQ6"/>
<reference evidence="2 3" key="1">
    <citation type="submission" date="2019-12" db="EMBL/GenBank/DDBJ databases">
        <title>Genomic-based taxomic classification of the family Erythrobacteraceae.</title>
        <authorList>
            <person name="Xu L."/>
        </authorList>
    </citation>
    <scope>NUCLEOTIDE SEQUENCE [LARGE SCALE GENOMIC DNA]</scope>
    <source>
        <strain evidence="2 3">MCCC 1K01500</strain>
    </source>
</reference>
<protein>
    <submittedName>
        <fullName evidence="2">DUF885 family protein</fullName>
    </submittedName>
</protein>
<evidence type="ECO:0000313" key="3">
    <source>
        <dbReference type="Proteomes" id="UP000433652"/>
    </source>
</evidence>
<evidence type="ECO:0000313" key="2">
    <source>
        <dbReference type="EMBL" id="MXO60129.1"/>
    </source>
</evidence>
<feature type="signal peptide" evidence="1">
    <location>
        <begin position="1"/>
        <end position="20"/>
    </location>
</feature>
<dbReference type="OrthoDB" id="9763405at2"/>
<comment type="caution">
    <text evidence="2">The sequence shown here is derived from an EMBL/GenBank/DDBJ whole genome shotgun (WGS) entry which is preliminary data.</text>
</comment>
<dbReference type="RefSeq" id="WP_159795415.1">
    <property type="nucleotide sequence ID" value="NZ_WTYM01000045.1"/>
</dbReference>
<name>A0A6I4SXQ6_9SPHN</name>
<keyword evidence="1" id="KW-0732">Signal</keyword>
<dbReference type="PROSITE" id="PS51257">
    <property type="entry name" value="PROKAR_LIPOPROTEIN"/>
    <property type="match status" value="1"/>
</dbReference>
<dbReference type="PANTHER" id="PTHR33361:SF16">
    <property type="entry name" value="DUF885 DOMAIN-CONTAINING PROTEIN"/>
    <property type="match status" value="1"/>
</dbReference>